<gene>
    <name evidence="8" type="ORF">COCNU_06G016670</name>
</gene>
<evidence type="ECO:0000256" key="6">
    <source>
        <dbReference type="SAM" id="MobiDB-lite"/>
    </source>
</evidence>
<dbReference type="GO" id="GO:0047262">
    <property type="term" value="F:polygalacturonate 4-alpha-galacturonosyltransferase activity"/>
    <property type="evidence" value="ECO:0007669"/>
    <property type="project" value="InterPro"/>
</dbReference>
<organism evidence="8 9">
    <name type="scientific">Cocos nucifera</name>
    <name type="common">Coconut palm</name>
    <dbReference type="NCBI Taxonomy" id="13894"/>
    <lineage>
        <taxon>Eukaryota</taxon>
        <taxon>Viridiplantae</taxon>
        <taxon>Streptophyta</taxon>
        <taxon>Embryophyta</taxon>
        <taxon>Tracheophyta</taxon>
        <taxon>Spermatophyta</taxon>
        <taxon>Magnoliopsida</taxon>
        <taxon>Liliopsida</taxon>
        <taxon>Arecaceae</taxon>
        <taxon>Arecoideae</taxon>
        <taxon>Cocoseae</taxon>
        <taxon>Attaleinae</taxon>
        <taxon>Cocos</taxon>
    </lineage>
</organism>
<feature type="compositionally biased region" description="Basic and acidic residues" evidence="6">
    <location>
        <begin position="600"/>
        <end position="609"/>
    </location>
</feature>
<evidence type="ECO:0000256" key="5">
    <source>
        <dbReference type="SAM" id="Coils"/>
    </source>
</evidence>
<evidence type="ECO:0000256" key="2">
    <source>
        <dbReference type="ARBA" id="ARBA00005711"/>
    </source>
</evidence>
<evidence type="ECO:0000256" key="1">
    <source>
        <dbReference type="ARBA" id="ARBA00004877"/>
    </source>
</evidence>
<keyword evidence="4" id="KW-0328">Glycosyltransferase</keyword>
<evidence type="ECO:0000313" key="9">
    <source>
        <dbReference type="Proteomes" id="UP000797356"/>
    </source>
</evidence>
<feature type="compositionally biased region" description="Low complexity" evidence="6">
    <location>
        <begin position="588"/>
        <end position="598"/>
    </location>
</feature>
<comment type="pathway">
    <text evidence="1">Glycan metabolism; pectin biosynthesis.</text>
</comment>
<sequence length="720" mass="81612">MLDFSPPDCLGRRLGPKFLVRGGDDSVRLVRDLYKILDQVNSEEIAIGLKLPESFREFLSEMKNNQYNAKSFAIRLKATMENMGSEVKKSRLAEQLHKRVAATAIPKGLHCLSLRLTDEYSSNAHARKQLPPPELLPFLSDDSYYHFIIATDNILAASVVVTSAVRSALKPEKVVFHVITDKKTYPGMHSWFALHSTSPATVEVKGVHQFDWLTRENVPVFGDIEDRHGVVNHYHGNHIMGSNVNENPRVLISKLQARSPKYISLLSHLCIYLPELFPNLNKVLFLDDDVVIQRDLSPLWEIDLSGKVNGAVETCKGEDGWVMSKRFRTYFNFSHPLIANNLDPDECAWAYGMNIFDLTAWRKTSIRDTYRYWVEENLKSNLALWKLGTLPPALIAFRGNVHPIDPSWHMVGLGHQEKPDLDGVSKAAVIHYNGQFEDKDSSLFSCLFPPHNCLLKVRLDGTDNYLVAVELSSNGEFEMAIAAAAYAIASMDEESFLNKKSPLEEMKVSDTSKSKREGNTSTRVYSRGTLRWFSNEEAKDDSKSAGDNITRKSSISDQRMQNDSTVNRKSSKKFGSGNEARLGPKAQSTIKPTTSSSSIKKKEGNSARSNKLDIEADAWEKAEMAKMKTRYEKMKAKILGWETEKKTKAKHRLEQKERESEQKQAKALQEYHNEISRIDKISAEERVLVDERERNEGLKIREMAKQMRTTGHIPHACLCF</sequence>
<feature type="domain" description="Remorin C-terminal" evidence="7">
    <location>
        <begin position="612"/>
        <end position="715"/>
    </location>
</feature>
<dbReference type="Pfam" id="PF01501">
    <property type="entry name" value="Glyco_transf_8"/>
    <property type="match status" value="1"/>
</dbReference>
<dbReference type="SUPFAM" id="SSF53448">
    <property type="entry name" value="Nucleotide-diphospho-sugar transferases"/>
    <property type="match status" value="1"/>
</dbReference>
<dbReference type="PANTHER" id="PTHR32116:SF27">
    <property type="entry name" value="GALACTURONOSYLTRANSFERASE 13-RELATED"/>
    <property type="match status" value="1"/>
</dbReference>
<comment type="similarity">
    <text evidence="3">Belongs to the glycosyltransferase 8 family.</text>
</comment>
<evidence type="ECO:0000256" key="4">
    <source>
        <dbReference type="ARBA" id="ARBA00022676"/>
    </source>
</evidence>
<dbReference type="Proteomes" id="UP000797356">
    <property type="component" value="Chromosome 6"/>
</dbReference>
<evidence type="ECO:0000256" key="3">
    <source>
        <dbReference type="ARBA" id="ARBA00006351"/>
    </source>
</evidence>
<protein>
    <submittedName>
        <fullName evidence="8">Putative galacturonosyltransferase 13</fullName>
    </submittedName>
</protein>
<dbReference type="OrthoDB" id="775261at2759"/>
<dbReference type="Pfam" id="PF03763">
    <property type="entry name" value="Remorin_C"/>
    <property type="match status" value="1"/>
</dbReference>
<evidence type="ECO:0000259" key="7">
    <source>
        <dbReference type="Pfam" id="PF03763"/>
    </source>
</evidence>
<dbReference type="Gene3D" id="3.90.550.10">
    <property type="entry name" value="Spore Coat Polysaccharide Biosynthesis Protein SpsA, Chain A"/>
    <property type="match status" value="1"/>
</dbReference>
<keyword evidence="4" id="KW-0808">Transferase</keyword>
<dbReference type="GO" id="GO:0045489">
    <property type="term" value="P:pectin biosynthetic process"/>
    <property type="evidence" value="ECO:0007669"/>
    <property type="project" value="UniProtKB-UniPathway"/>
</dbReference>
<name>A0A8K0ICK9_COCNU</name>
<keyword evidence="9" id="KW-1185">Reference proteome</keyword>
<reference evidence="8" key="2">
    <citation type="submission" date="2019-07" db="EMBL/GenBank/DDBJ databases">
        <authorList>
            <person name="Yang Y."/>
            <person name="Bocs S."/>
            <person name="Baudouin L."/>
        </authorList>
    </citation>
    <scope>NUCLEOTIDE SEQUENCE</scope>
    <source>
        <tissue evidence="8">Spear leaf of Hainan Tall coconut</tissue>
    </source>
</reference>
<feature type="coiled-coil region" evidence="5">
    <location>
        <begin position="624"/>
        <end position="670"/>
    </location>
</feature>
<accession>A0A8K0ICK9</accession>
<comment type="similarity">
    <text evidence="2">Belongs to the remorin family.</text>
</comment>
<dbReference type="InterPro" id="IPR029044">
    <property type="entry name" value="Nucleotide-diphossugar_trans"/>
</dbReference>
<dbReference type="PANTHER" id="PTHR32116">
    <property type="entry name" value="GALACTURONOSYLTRANSFERASE 4-RELATED"/>
    <property type="match status" value="1"/>
</dbReference>
<dbReference type="EMBL" id="CM017877">
    <property type="protein sequence ID" value="KAG1347838.1"/>
    <property type="molecule type" value="Genomic_DNA"/>
</dbReference>
<dbReference type="InterPro" id="IPR005516">
    <property type="entry name" value="Remorin_C"/>
</dbReference>
<dbReference type="AlphaFoldDB" id="A0A8K0ICK9"/>
<proteinExistence type="inferred from homology"/>
<dbReference type="InterPro" id="IPR002495">
    <property type="entry name" value="Glyco_trans_8"/>
</dbReference>
<feature type="compositionally biased region" description="Polar residues" evidence="6">
    <location>
        <begin position="545"/>
        <end position="568"/>
    </location>
</feature>
<evidence type="ECO:0000313" key="8">
    <source>
        <dbReference type="EMBL" id="KAG1347838.1"/>
    </source>
</evidence>
<dbReference type="InterPro" id="IPR029993">
    <property type="entry name" value="GAUT"/>
</dbReference>
<reference evidence="8" key="1">
    <citation type="journal article" date="2017" name="Gigascience">
        <title>The genome draft of coconut (Cocos nucifera).</title>
        <authorList>
            <person name="Xiao Y."/>
            <person name="Xu P."/>
            <person name="Fan H."/>
            <person name="Baudouin L."/>
            <person name="Xia W."/>
            <person name="Bocs S."/>
            <person name="Xu J."/>
            <person name="Li Q."/>
            <person name="Guo A."/>
            <person name="Zhou L."/>
            <person name="Li J."/>
            <person name="Wu Y."/>
            <person name="Ma Z."/>
            <person name="Armero A."/>
            <person name="Issali A.E."/>
            <person name="Liu N."/>
            <person name="Peng M."/>
            <person name="Yang Y."/>
        </authorList>
    </citation>
    <scope>NUCLEOTIDE SEQUENCE</scope>
    <source>
        <tissue evidence="8">Spear leaf of Hainan Tall coconut</tissue>
    </source>
</reference>
<keyword evidence="5" id="KW-0175">Coiled coil</keyword>
<comment type="caution">
    <text evidence="8">The sequence shown here is derived from an EMBL/GenBank/DDBJ whole genome shotgun (WGS) entry which is preliminary data.</text>
</comment>
<feature type="region of interest" description="Disordered" evidence="6">
    <location>
        <begin position="536"/>
        <end position="609"/>
    </location>
</feature>
<dbReference type="UniPathway" id="UPA00845"/>